<keyword evidence="3 5" id="KW-0732">Signal</keyword>
<evidence type="ECO:0000256" key="5">
    <source>
        <dbReference type="SAM" id="SignalP"/>
    </source>
</evidence>
<organism evidence="7 8">
    <name type="scientific">Neogobius melanostomus</name>
    <name type="common">round goby</name>
    <dbReference type="NCBI Taxonomy" id="47308"/>
    <lineage>
        <taxon>Eukaryota</taxon>
        <taxon>Metazoa</taxon>
        <taxon>Chordata</taxon>
        <taxon>Craniata</taxon>
        <taxon>Vertebrata</taxon>
        <taxon>Euteleostomi</taxon>
        <taxon>Actinopterygii</taxon>
        <taxon>Neopterygii</taxon>
        <taxon>Teleostei</taxon>
        <taxon>Neoteleostei</taxon>
        <taxon>Acanthomorphata</taxon>
        <taxon>Gobiaria</taxon>
        <taxon>Gobiiformes</taxon>
        <taxon>Gobioidei</taxon>
        <taxon>Gobiidae</taxon>
        <taxon>Benthophilinae</taxon>
        <taxon>Neogobiini</taxon>
        <taxon>Neogobius</taxon>
    </lineage>
</organism>
<dbReference type="GO" id="GO:0005576">
    <property type="term" value="C:extracellular region"/>
    <property type="evidence" value="ECO:0007669"/>
    <property type="project" value="UniProtKB-SubCell"/>
</dbReference>
<dbReference type="AlphaFoldDB" id="A0A8C6SBB9"/>
<dbReference type="Ensembl" id="ENSNMLT00000004358.1">
    <property type="protein sequence ID" value="ENSNMLP00000003799.1"/>
    <property type="gene ID" value="ENSNMLG00000002797.1"/>
</dbReference>
<keyword evidence="8" id="KW-1185">Reference proteome</keyword>
<evidence type="ECO:0000256" key="2">
    <source>
        <dbReference type="ARBA" id="ARBA00022525"/>
    </source>
</evidence>
<protein>
    <recommendedName>
        <fullName evidence="6">C1q domain-containing protein</fullName>
    </recommendedName>
</protein>
<evidence type="ECO:0000256" key="4">
    <source>
        <dbReference type="SAM" id="Coils"/>
    </source>
</evidence>
<feature type="coiled-coil region" evidence="4">
    <location>
        <begin position="82"/>
        <end position="112"/>
    </location>
</feature>
<evidence type="ECO:0000313" key="7">
    <source>
        <dbReference type="Ensembl" id="ENSNMLP00000003799.1"/>
    </source>
</evidence>
<dbReference type="PROSITE" id="PS50871">
    <property type="entry name" value="C1Q"/>
    <property type="match status" value="1"/>
</dbReference>
<dbReference type="InterPro" id="IPR050822">
    <property type="entry name" value="Cerebellin_Synaptic_Org"/>
</dbReference>
<feature type="signal peptide" evidence="5">
    <location>
        <begin position="1"/>
        <end position="17"/>
    </location>
</feature>
<evidence type="ECO:0000313" key="8">
    <source>
        <dbReference type="Proteomes" id="UP000694523"/>
    </source>
</evidence>
<dbReference type="PRINTS" id="PR00007">
    <property type="entry name" value="COMPLEMNTC1Q"/>
</dbReference>
<dbReference type="SMART" id="SM00110">
    <property type="entry name" value="C1Q"/>
    <property type="match status" value="1"/>
</dbReference>
<reference evidence="7" key="2">
    <citation type="submission" date="2025-09" db="UniProtKB">
        <authorList>
            <consortium name="Ensembl"/>
        </authorList>
    </citation>
    <scope>IDENTIFICATION</scope>
</reference>
<comment type="subcellular location">
    <subcellularLocation>
        <location evidence="1">Secreted</location>
    </subcellularLocation>
</comment>
<dbReference type="Pfam" id="PF00386">
    <property type="entry name" value="C1q"/>
    <property type="match status" value="1"/>
</dbReference>
<dbReference type="SUPFAM" id="SSF49842">
    <property type="entry name" value="TNF-like"/>
    <property type="match status" value="1"/>
</dbReference>
<feature type="chain" id="PRO_5034709374" description="C1q domain-containing protein" evidence="5">
    <location>
        <begin position="18"/>
        <end position="272"/>
    </location>
</feature>
<dbReference type="InterPro" id="IPR001073">
    <property type="entry name" value="C1q_dom"/>
</dbReference>
<dbReference type="Proteomes" id="UP000694523">
    <property type="component" value="Unplaced"/>
</dbReference>
<name>A0A8C6SBB9_9GOBI</name>
<accession>A0A8C6SBB9</accession>
<sequence length="272" mass="30208">MENTLVALLLVFAFSWAEEANYEQQPQPCPSDIHAVLRDLSGKLAVLQFRMEQQETLNQEQAEKLKEFVGQSSQMDPIKGRLQEQEARLNKLETLTGQLDEVKEQQKAQAAELKSIKTSTAVTQDQVDTLWRIQNVEETAFSASLMAPGQGEVYIGPFKSHKDLVFKDVITNIGNAYNSSTGYFTAPVRGVYHFELHIYGPSSHPSGAVLVKNEAHVVIAYEHSSDWGKGSNGVTLLLEAGDVVSVRQWVGSKVFDNGNRHTTFSGHLLFTV</sequence>
<evidence type="ECO:0000256" key="1">
    <source>
        <dbReference type="ARBA" id="ARBA00004613"/>
    </source>
</evidence>
<keyword evidence="2" id="KW-0964">Secreted</keyword>
<dbReference type="PANTHER" id="PTHR22923">
    <property type="entry name" value="CEREBELLIN-RELATED"/>
    <property type="match status" value="1"/>
</dbReference>
<evidence type="ECO:0000259" key="6">
    <source>
        <dbReference type="PROSITE" id="PS50871"/>
    </source>
</evidence>
<dbReference type="PANTHER" id="PTHR22923:SF102">
    <property type="entry name" value="CEREBELLIN 13-RELATED"/>
    <property type="match status" value="1"/>
</dbReference>
<dbReference type="Gene3D" id="2.60.120.40">
    <property type="match status" value="1"/>
</dbReference>
<reference evidence="7" key="1">
    <citation type="submission" date="2025-08" db="UniProtKB">
        <authorList>
            <consortium name="Ensembl"/>
        </authorList>
    </citation>
    <scope>IDENTIFICATION</scope>
</reference>
<feature type="domain" description="C1q" evidence="6">
    <location>
        <begin position="134"/>
        <end position="272"/>
    </location>
</feature>
<evidence type="ECO:0000256" key="3">
    <source>
        <dbReference type="ARBA" id="ARBA00022729"/>
    </source>
</evidence>
<keyword evidence="4" id="KW-0175">Coiled coil</keyword>
<dbReference type="InterPro" id="IPR008983">
    <property type="entry name" value="Tumour_necrosis_fac-like_dom"/>
</dbReference>
<proteinExistence type="predicted"/>